<evidence type="ECO:0000256" key="3">
    <source>
        <dbReference type="SAM" id="Phobius"/>
    </source>
</evidence>
<gene>
    <name evidence="4" type="ORF">EHS13_31730</name>
</gene>
<accession>A0A6B8RTJ7</accession>
<dbReference type="SUPFAM" id="SSF111369">
    <property type="entry name" value="HlyD-like secretion proteins"/>
    <property type="match status" value="1"/>
</dbReference>
<reference evidence="5" key="1">
    <citation type="submission" date="2018-11" db="EMBL/GenBank/DDBJ databases">
        <title>Complete genome sequence of Paenibacillus sp. ML311-T8.</title>
        <authorList>
            <person name="Nam Y.-D."/>
            <person name="Kang J."/>
            <person name="Chung W.-H."/>
            <person name="Park Y.S."/>
        </authorList>
    </citation>
    <scope>NUCLEOTIDE SEQUENCE [LARGE SCALE GENOMIC DNA]</scope>
    <source>
        <strain evidence="5">ML311-T8</strain>
    </source>
</reference>
<protein>
    <submittedName>
        <fullName evidence="4">Biotin/lipoyl-binding protein</fullName>
    </submittedName>
</protein>
<dbReference type="Gene3D" id="2.40.420.20">
    <property type="match status" value="1"/>
</dbReference>
<dbReference type="PANTHER" id="PTHR30469:SF33">
    <property type="entry name" value="SLR1207 PROTEIN"/>
    <property type="match status" value="1"/>
</dbReference>
<feature type="coiled-coil region" evidence="1">
    <location>
        <begin position="117"/>
        <end position="177"/>
    </location>
</feature>
<dbReference type="GO" id="GO:0015562">
    <property type="term" value="F:efflux transmembrane transporter activity"/>
    <property type="evidence" value="ECO:0007669"/>
    <property type="project" value="TreeGrafter"/>
</dbReference>
<feature type="region of interest" description="Disordered" evidence="2">
    <location>
        <begin position="254"/>
        <end position="276"/>
    </location>
</feature>
<dbReference type="AlphaFoldDB" id="A0A6B8RTJ7"/>
<dbReference type="PANTHER" id="PTHR30469">
    <property type="entry name" value="MULTIDRUG RESISTANCE PROTEIN MDTA"/>
    <property type="match status" value="1"/>
</dbReference>
<keyword evidence="3" id="KW-0472">Membrane</keyword>
<evidence type="ECO:0000313" key="5">
    <source>
        <dbReference type="Proteomes" id="UP000426246"/>
    </source>
</evidence>
<dbReference type="OrthoDB" id="2547524at2"/>
<evidence type="ECO:0000313" key="4">
    <source>
        <dbReference type="EMBL" id="QGQ99124.1"/>
    </source>
</evidence>
<dbReference type="GO" id="GO:1990281">
    <property type="term" value="C:efflux pump complex"/>
    <property type="evidence" value="ECO:0007669"/>
    <property type="project" value="TreeGrafter"/>
</dbReference>
<sequence length="385" mass="43186">MELEKERSDRKRKRIILVVFIVFIGLLLFFTLFSNTLQSLKLPKVITEKPVKGSLLFTIEDSGILQPLAEAKLSNPAGWKVKQLLVKDGDHVKMGQKLVTYDSKTAEREVADEVTSLDKQKMELQNIQDQFIQSTKEGDELQIRTVRRDIEIRKLDLGTQERKINELKDRLASQQEIMAPFDGVITQLNGVEGLPSTGEPDVIISNSRLGYRLDISADSTFLSSLAISMGEKIDVEVKAVQDQQSRMIEGTIEEIGNAESRSESSTEDEASTPQTIPQKTLRIKVVDSELKGGEQAEIKLEKHSHQEGLVISNEAIHQDHDGMFVYKIEVQRGALGNVSVVRKVQIQSSETNGKETMIQADSLYEDDLIILESSEPIQDGDRVRL</sequence>
<feature type="transmembrane region" description="Helical" evidence="3">
    <location>
        <begin position="15"/>
        <end position="33"/>
    </location>
</feature>
<keyword evidence="3" id="KW-0812">Transmembrane</keyword>
<evidence type="ECO:0000256" key="1">
    <source>
        <dbReference type="SAM" id="Coils"/>
    </source>
</evidence>
<proteinExistence type="predicted"/>
<organism evidence="4 5">
    <name type="scientific">Paenibacillus psychroresistens</name>
    <dbReference type="NCBI Taxonomy" id="1778678"/>
    <lineage>
        <taxon>Bacteria</taxon>
        <taxon>Bacillati</taxon>
        <taxon>Bacillota</taxon>
        <taxon>Bacilli</taxon>
        <taxon>Bacillales</taxon>
        <taxon>Paenibacillaceae</taxon>
        <taxon>Paenibacillus</taxon>
    </lineage>
</organism>
<keyword evidence="3" id="KW-1133">Transmembrane helix</keyword>
<dbReference type="KEGG" id="ppsc:EHS13_31730"/>
<evidence type="ECO:0000256" key="2">
    <source>
        <dbReference type="SAM" id="MobiDB-lite"/>
    </source>
</evidence>
<dbReference type="Proteomes" id="UP000426246">
    <property type="component" value="Chromosome"/>
</dbReference>
<dbReference type="EMBL" id="CP034235">
    <property type="protein sequence ID" value="QGQ99124.1"/>
    <property type="molecule type" value="Genomic_DNA"/>
</dbReference>
<dbReference type="Gene3D" id="2.40.50.100">
    <property type="match status" value="1"/>
</dbReference>
<keyword evidence="1" id="KW-0175">Coiled coil</keyword>
<dbReference type="RefSeq" id="WP_155704232.1">
    <property type="nucleotide sequence ID" value="NZ_CP034235.1"/>
</dbReference>
<keyword evidence="5" id="KW-1185">Reference proteome</keyword>
<name>A0A6B8RTJ7_9BACL</name>